<evidence type="ECO:0000256" key="1">
    <source>
        <dbReference type="SAM" id="Phobius"/>
    </source>
</evidence>
<evidence type="ECO:0000313" key="2">
    <source>
        <dbReference type="EMBL" id="KAJ7717488.1"/>
    </source>
</evidence>
<gene>
    <name evidence="2" type="ORF">DFH07DRAFT_973574</name>
</gene>
<accession>A0AAD7HD50</accession>
<dbReference type="AlphaFoldDB" id="A0AAD7HD50"/>
<feature type="transmembrane region" description="Helical" evidence="1">
    <location>
        <begin position="53"/>
        <end position="76"/>
    </location>
</feature>
<sequence>MSPEESGRPQQQVCIALLPGPLRRRRRPAGSNLPHIRLFYLAPFLDRTAAFRFALLLFFLLLPSSLLSSFLFLSTFSSHLSSPLLLRLPRSNCASLADSPRPCRAEASLGVRKIASSEVYRARLALLHTMEAERRVPRASCGGAGVCGYGAPLFVGTVIHHYQLICSERAIVPDESGPFENDKCITAARTTRPCAGPPNGTAFVETTIKYNSDDYHSLVLFKLAPLVICTAFMLKRSTIRKITSKE</sequence>
<dbReference type="EMBL" id="JARJLG010000317">
    <property type="protein sequence ID" value="KAJ7717488.1"/>
    <property type="molecule type" value="Genomic_DNA"/>
</dbReference>
<comment type="caution">
    <text evidence="2">The sequence shown here is derived from an EMBL/GenBank/DDBJ whole genome shotgun (WGS) entry which is preliminary data.</text>
</comment>
<keyword evidence="3" id="KW-1185">Reference proteome</keyword>
<reference evidence="2" key="1">
    <citation type="submission" date="2023-03" db="EMBL/GenBank/DDBJ databases">
        <title>Massive genome expansion in bonnet fungi (Mycena s.s.) driven by repeated elements and novel gene families across ecological guilds.</title>
        <authorList>
            <consortium name="Lawrence Berkeley National Laboratory"/>
            <person name="Harder C.B."/>
            <person name="Miyauchi S."/>
            <person name="Viragh M."/>
            <person name="Kuo A."/>
            <person name="Thoen E."/>
            <person name="Andreopoulos B."/>
            <person name="Lu D."/>
            <person name="Skrede I."/>
            <person name="Drula E."/>
            <person name="Henrissat B."/>
            <person name="Morin E."/>
            <person name="Kohler A."/>
            <person name="Barry K."/>
            <person name="LaButti K."/>
            <person name="Morin E."/>
            <person name="Salamov A."/>
            <person name="Lipzen A."/>
            <person name="Mereny Z."/>
            <person name="Hegedus B."/>
            <person name="Baldrian P."/>
            <person name="Stursova M."/>
            <person name="Weitz H."/>
            <person name="Taylor A."/>
            <person name="Grigoriev I.V."/>
            <person name="Nagy L.G."/>
            <person name="Martin F."/>
            <person name="Kauserud H."/>
        </authorList>
    </citation>
    <scope>NUCLEOTIDE SEQUENCE</scope>
    <source>
        <strain evidence="2">CBHHK188m</strain>
    </source>
</reference>
<protein>
    <submittedName>
        <fullName evidence="2">Uncharacterized protein</fullName>
    </submittedName>
</protein>
<keyword evidence="1" id="KW-0472">Membrane</keyword>
<evidence type="ECO:0000313" key="3">
    <source>
        <dbReference type="Proteomes" id="UP001215280"/>
    </source>
</evidence>
<keyword evidence="1" id="KW-1133">Transmembrane helix</keyword>
<keyword evidence="1" id="KW-0812">Transmembrane</keyword>
<organism evidence="2 3">
    <name type="scientific">Mycena maculata</name>
    <dbReference type="NCBI Taxonomy" id="230809"/>
    <lineage>
        <taxon>Eukaryota</taxon>
        <taxon>Fungi</taxon>
        <taxon>Dikarya</taxon>
        <taxon>Basidiomycota</taxon>
        <taxon>Agaricomycotina</taxon>
        <taxon>Agaricomycetes</taxon>
        <taxon>Agaricomycetidae</taxon>
        <taxon>Agaricales</taxon>
        <taxon>Marasmiineae</taxon>
        <taxon>Mycenaceae</taxon>
        <taxon>Mycena</taxon>
    </lineage>
</organism>
<name>A0AAD7HD50_9AGAR</name>
<dbReference type="Proteomes" id="UP001215280">
    <property type="component" value="Unassembled WGS sequence"/>
</dbReference>
<proteinExistence type="predicted"/>